<reference evidence="1" key="2">
    <citation type="submission" date="2021-08" db="EMBL/GenBank/DDBJ databases">
        <authorList>
            <person name="Tani A."/>
            <person name="Ola A."/>
            <person name="Ogura Y."/>
            <person name="Katsura K."/>
            <person name="Hayashi T."/>
        </authorList>
    </citation>
    <scope>NUCLEOTIDE SEQUENCE</scope>
    <source>
        <strain evidence="1">DSM 14458</strain>
    </source>
</reference>
<evidence type="ECO:0008006" key="3">
    <source>
        <dbReference type="Google" id="ProtNLM"/>
    </source>
</evidence>
<dbReference type="RefSeq" id="WP_137830324.1">
    <property type="nucleotide sequence ID" value="NZ_BPRE01000019.1"/>
</dbReference>
<sequence length="77" mass="7430">MQQNIDTIRELNAAELDQVGGGLSLGLNLDLSKELGAVSGTIDQVGGLAGGALDTVLGAAGGTLNTVLGAVGGLLGK</sequence>
<evidence type="ECO:0000313" key="2">
    <source>
        <dbReference type="Proteomes" id="UP001055093"/>
    </source>
</evidence>
<evidence type="ECO:0000313" key="1">
    <source>
        <dbReference type="EMBL" id="GJE78016.1"/>
    </source>
</evidence>
<comment type="caution">
    <text evidence="1">The sequence shown here is derived from an EMBL/GenBank/DDBJ whole genome shotgun (WGS) entry which is preliminary data.</text>
</comment>
<dbReference type="EMBL" id="BPRE01000019">
    <property type="protein sequence ID" value="GJE78016.1"/>
    <property type="molecule type" value="Genomic_DNA"/>
</dbReference>
<accession>A0ABQ4V094</accession>
<organism evidence="1 2">
    <name type="scientific">Methylorubrum suomiense</name>
    <dbReference type="NCBI Taxonomy" id="144191"/>
    <lineage>
        <taxon>Bacteria</taxon>
        <taxon>Pseudomonadati</taxon>
        <taxon>Pseudomonadota</taxon>
        <taxon>Alphaproteobacteria</taxon>
        <taxon>Hyphomicrobiales</taxon>
        <taxon>Methylobacteriaceae</taxon>
        <taxon>Methylorubrum</taxon>
    </lineage>
</organism>
<reference evidence="1" key="1">
    <citation type="journal article" date="2021" name="Front. Microbiol.">
        <title>Comprehensive Comparative Genomics and Phenotyping of Methylobacterium Species.</title>
        <authorList>
            <person name="Alessa O."/>
            <person name="Ogura Y."/>
            <person name="Fujitani Y."/>
            <person name="Takami H."/>
            <person name="Hayashi T."/>
            <person name="Sahin N."/>
            <person name="Tani A."/>
        </authorList>
    </citation>
    <scope>NUCLEOTIDE SEQUENCE</scope>
    <source>
        <strain evidence="1">DSM 14458</strain>
    </source>
</reference>
<protein>
    <recommendedName>
        <fullName evidence="3">Bacteriocin</fullName>
    </recommendedName>
</protein>
<gene>
    <name evidence="1" type="ORF">BGCPKDLD_4627</name>
</gene>
<keyword evidence="2" id="KW-1185">Reference proteome</keyword>
<proteinExistence type="predicted"/>
<name>A0ABQ4V094_9HYPH</name>
<dbReference type="Proteomes" id="UP001055093">
    <property type="component" value="Unassembled WGS sequence"/>
</dbReference>